<name>A0A2H3CYC0_ARMGA</name>
<dbReference type="InParanoid" id="A0A2H3CYC0"/>
<dbReference type="STRING" id="47427.A0A2H3CYC0"/>
<keyword evidence="2" id="KW-1185">Reference proteome</keyword>
<proteinExistence type="predicted"/>
<dbReference type="AlphaFoldDB" id="A0A2H3CYC0"/>
<accession>A0A2H3CYC0</accession>
<evidence type="ECO:0000313" key="2">
    <source>
        <dbReference type="Proteomes" id="UP000217790"/>
    </source>
</evidence>
<dbReference type="OrthoDB" id="2447803at2759"/>
<dbReference type="InterPro" id="IPR032675">
    <property type="entry name" value="LRR_dom_sf"/>
</dbReference>
<gene>
    <name evidence="1" type="ORF">ARMGADRAFT_1170114</name>
</gene>
<dbReference type="Proteomes" id="UP000217790">
    <property type="component" value="Unassembled WGS sequence"/>
</dbReference>
<sequence>MGRHHHGLDLARHDEDGFYDLQCLFKTLPTPSGWSRFDLYRRRVRALDNNHDEVVNMSFRPVISDIAVLRPDYMAFFPNLTELSWAYAHGDLWRESVFFMHKGIKKFSLTLWLGEPEGQETILQYFEHIAIRMPHLQSFDLTLCYDAPAESQAHIGPALSWLLPKLRLLTALTLPRMIDAYAVISSTASLPNLETINANVSVAIDKSLFSVFPPTSNVTLPCSLLSLSLEISYSEAATHLLCTEFPVMTKLSLWSDKPESPVSTRALTKAIALHCESLRDISLIADTADGLDLPSDRRIALADIQPLFGCHSVVRFSITHALPLLLTNNDIRNLLQNWITVVDLSLNPSPSHISPPDASKPYSDWETLVVVAEHGGHLENLGLHLNGFAKIPPCIGTTPLPKLKQLCVGTSKLPSKMEDVLGPARFLSQFLTLQCRVQCSYKCPDPKGWDILSELLEHSIRVRMEEQELAKTRVR</sequence>
<protein>
    <recommendedName>
        <fullName evidence="3">F-box domain-containing protein</fullName>
    </recommendedName>
</protein>
<organism evidence="1 2">
    <name type="scientific">Armillaria gallica</name>
    <name type="common">Bulbous honey fungus</name>
    <name type="synonym">Armillaria bulbosa</name>
    <dbReference type="NCBI Taxonomy" id="47427"/>
    <lineage>
        <taxon>Eukaryota</taxon>
        <taxon>Fungi</taxon>
        <taxon>Dikarya</taxon>
        <taxon>Basidiomycota</taxon>
        <taxon>Agaricomycotina</taxon>
        <taxon>Agaricomycetes</taxon>
        <taxon>Agaricomycetidae</taxon>
        <taxon>Agaricales</taxon>
        <taxon>Marasmiineae</taxon>
        <taxon>Physalacriaceae</taxon>
        <taxon>Armillaria</taxon>
    </lineage>
</organism>
<dbReference type="OMA" id="CEIMATV"/>
<dbReference type="SUPFAM" id="SSF52047">
    <property type="entry name" value="RNI-like"/>
    <property type="match status" value="1"/>
</dbReference>
<dbReference type="EMBL" id="KZ293700">
    <property type="protein sequence ID" value="PBK84172.1"/>
    <property type="molecule type" value="Genomic_DNA"/>
</dbReference>
<evidence type="ECO:0008006" key="3">
    <source>
        <dbReference type="Google" id="ProtNLM"/>
    </source>
</evidence>
<reference evidence="2" key="1">
    <citation type="journal article" date="2017" name="Nat. Ecol. Evol.">
        <title>Genome expansion and lineage-specific genetic innovations in the forest pathogenic fungi Armillaria.</title>
        <authorList>
            <person name="Sipos G."/>
            <person name="Prasanna A.N."/>
            <person name="Walter M.C."/>
            <person name="O'Connor E."/>
            <person name="Balint B."/>
            <person name="Krizsan K."/>
            <person name="Kiss B."/>
            <person name="Hess J."/>
            <person name="Varga T."/>
            <person name="Slot J."/>
            <person name="Riley R."/>
            <person name="Boka B."/>
            <person name="Rigling D."/>
            <person name="Barry K."/>
            <person name="Lee J."/>
            <person name="Mihaltcheva S."/>
            <person name="LaButti K."/>
            <person name="Lipzen A."/>
            <person name="Waldron R."/>
            <person name="Moloney N.M."/>
            <person name="Sperisen C."/>
            <person name="Kredics L."/>
            <person name="Vagvoelgyi C."/>
            <person name="Patrignani A."/>
            <person name="Fitzpatrick D."/>
            <person name="Nagy I."/>
            <person name="Doyle S."/>
            <person name="Anderson J.B."/>
            <person name="Grigoriev I.V."/>
            <person name="Gueldener U."/>
            <person name="Muensterkoetter M."/>
            <person name="Nagy L.G."/>
        </authorList>
    </citation>
    <scope>NUCLEOTIDE SEQUENCE [LARGE SCALE GENOMIC DNA]</scope>
    <source>
        <strain evidence="2">Ar21-2</strain>
    </source>
</reference>
<dbReference type="Gene3D" id="3.80.10.10">
    <property type="entry name" value="Ribonuclease Inhibitor"/>
    <property type="match status" value="1"/>
</dbReference>
<evidence type="ECO:0000313" key="1">
    <source>
        <dbReference type="EMBL" id="PBK84172.1"/>
    </source>
</evidence>